<feature type="transmembrane region" description="Helical" evidence="1">
    <location>
        <begin position="83"/>
        <end position="105"/>
    </location>
</feature>
<name>A0A2P1NLE9_9BURK</name>
<keyword evidence="1" id="KW-0812">Transmembrane</keyword>
<gene>
    <name evidence="2" type="ORF">C7H73_09505</name>
</gene>
<keyword evidence="3" id="KW-1185">Reference proteome</keyword>
<organism evidence="2 3">
    <name type="scientific">Pulveribacter suum</name>
    <dbReference type="NCBI Taxonomy" id="2116657"/>
    <lineage>
        <taxon>Bacteria</taxon>
        <taxon>Pseudomonadati</taxon>
        <taxon>Pseudomonadota</taxon>
        <taxon>Betaproteobacteria</taxon>
        <taxon>Burkholderiales</taxon>
        <taxon>Comamonadaceae</taxon>
        <taxon>Pulveribacter</taxon>
    </lineage>
</organism>
<evidence type="ECO:0000313" key="2">
    <source>
        <dbReference type="EMBL" id="AVP57871.1"/>
    </source>
</evidence>
<dbReference type="OrthoDB" id="8908452at2"/>
<proteinExistence type="predicted"/>
<reference evidence="3" key="1">
    <citation type="submission" date="2018-03" db="EMBL/GenBank/DDBJ databases">
        <title>Genome sequencing of Melaminivora sp. strain SC2-7.</title>
        <authorList>
            <person name="Kim S.-J."/>
            <person name="Heo J."/>
            <person name="Ahn J.-H."/>
            <person name="Kwon S.-W."/>
        </authorList>
    </citation>
    <scope>NUCLEOTIDE SEQUENCE [LARGE SCALE GENOMIC DNA]</scope>
    <source>
        <strain evidence="3">SC2-7</strain>
    </source>
</reference>
<sequence>MAFQVGAACYGTAAQAAQAAASSQLGAIVQHGGSAHVVELAALSDSGISYALRPVGGGAPITVAAAYQAQPCNLLGVEDGLALGWSVAGVWLAVYAVVFIARTVFHVGEKDDGNT</sequence>
<dbReference type="KEGG" id="melm:C7H73_09505"/>
<keyword evidence="1" id="KW-1133">Transmembrane helix</keyword>
<evidence type="ECO:0000256" key="1">
    <source>
        <dbReference type="SAM" id="Phobius"/>
    </source>
</evidence>
<evidence type="ECO:0000313" key="3">
    <source>
        <dbReference type="Proteomes" id="UP000241829"/>
    </source>
</evidence>
<dbReference type="AlphaFoldDB" id="A0A2P1NLE9"/>
<dbReference type="EMBL" id="CP027792">
    <property type="protein sequence ID" value="AVP57871.1"/>
    <property type="molecule type" value="Genomic_DNA"/>
</dbReference>
<protein>
    <submittedName>
        <fullName evidence="2">Uncharacterized protein</fullName>
    </submittedName>
</protein>
<dbReference type="Proteomes" id="UP000241829">
    <property type="component" value="Chromosome"/>
</dbReference>
<dbReference type="RefSeq" id="WP_106846424.1">
    <property type="nucleotide sequence ID" value="NZ_CP027792.1"/>
</dbReference>
<accession>A0A2P1NLE9</accession>
<keyword evidence="1" id="KW-0472">Membrane</keyword>